<dbReference type="InterPro" id="IPR041577">
    <property type="entry name" value="RT_RNaseH_2"/>
</dbReference>
<keyword evidence="3" id="KW-1185">Reference proteome</keyword>
<dbReference type="Proteomes" id="UP001289374">
    <property type="component" value="Unassembled WGS sequence"/>
</dbReference>
<feature type="domain" description="Reverse transcriptase/retrotransposon-derived protein RNase H-like" evidence="1">
    <location>
        <begin position="78"/>
        <end position="174"/>
    </location>
</feature>
<evidence type="ECO:0000313" key="2">
    <source>
        <dbReference type="EMBL" id="KAK4382968.1"/>
    </source>
</evidence>
<dbReference type="Gene3D" id="3.10.20.370">
    <property type="match status" value="1"/>
</dbReference>
<organism evidence="2 3">
    <name type="scientific">Sesamum angolense</name>
    <dbReference type="NCBI Taxonomy" id="2727404"/>
    <lineage>
        <taxon>Eukaryota</taxon>
        <taxon>Viridiplantae</taxon>
        <taxon>Streptophyta</taxon>
        <taxon>Embryophyta</taxon>
        <taxon>Tracheophyta</taxon>
        <taxon>Spermatophyta</taxon>
        <taxon>Magnoliopsida</taxon>
        <taxon>eudicotyledons</taxon>
        <taxon>Gunneridae</taxon>
        <taxon>Pentapetalae</taxon>
        <taxon>asterids</taxon>
        <taxon>lamiids</taxon>
        <taxon>Lamiales</taxon>
        <taxon>Pedaliaceae</taxon>
        <taxon>Sesamum</taxon>
    </lineage>
</organism>
<comment type="caution">
    <text evidence="2">The sequence shown here is derived from an EMBL/GenBank/DDBJ whole genome shotgun (WGS) entry which is preliminary data.</text>
</comment>
<accession>A0AAE1T7G2</accession>
<dbReference type="PANTHER" id="PTHR48475:SF2">
    <property type="entry name" value="RIBONUCLEASE H"/>
    <property type="match status" value="1"/>
</dbReference>
<evidence type="ECO:0000313" key="3">
    <source>
        <dbReference type="Proteomes" id="UP001289374"/>
    </source>
</evidence>
<dbReference type="EMBL" id="JACGWL010000626">
    <property type="protein sequence ID" value="KAK4382968.1"/>
    <property type="molecule type" value="Genomic_DNA"/>
</dbReference>
<proteinExistence type="predicted"/>
<evidence type="ECO:0000259" key="1">
    <source>
        <dbReference type="Pfam" id="PF17919"/>
    </source>
</evidence>
<dbReference type="Gene3D" id="3.30.70.270">
    <property type="match status" value="1"/>
</dbReference>
<sequence length="240" mass="27504">MHIWGQWKAFSRIHGNPMRYQGQPSQDQGYPRHGTPHLYQRSTTTNRKMVVLSQFISKSAEKGLPFFKTLRNVKDFEWTEKCQQAFEELKSYLAKLLLLVKPISGDTLYLYLSPTSHVVSSVLVREEDGARTPIYYISKVLNEAECHYPSIEKMALALVITARKLRPYFLSYPVGVRTNTPLRQVLSKPEASGRLIKWAIELSKYDISYLPQTTIKTQALAGFVSEMTGTTQVEVPEERN</sequence>
<protein>
    <recommendedName>
        <fullName evidence="1">Reverse transcriptase/retrotransposon-derived protein RNase H-like domain-containing protein</fullName>
    </recommendedName>
</protein>
<name>A0AAE1T7G2_9LAMI</name>
<dbReference type="Pfam" id="PF17919">
    <property type="entry name" value="RT_RNaseH_2"/>
    <property type="match status" value="1"/>
</dbReference>
<dbReference type="InterPro" id="IPR043128">
    <property type="entry name" value="Rev_trsase/Diguanyl_cyclase"/>
</dbReference>
<gene>
    <name evidence="2" type="ORF">Sango_2822200</name>
</gene>
<reference evidence="2" key="1">
    <citation type="submission" date="2020-06" db="EMBL/GenBank/DDBJ databases">
        <authorList>
            <person name="Li T."/>
            <person name="Hu X."/>
            <person name="Zhang T."/>
            <person name="Song X."/>
            <person name="Zhang H."/>
            <person name="Dai N."/>
            <person name="Sheng W."/>
            <person name="Hou X."/>
            <person name="Wei L."/>
        </authorList>
    </citation>
    <scope>NUCLEOTIDE SEQUENCE</scope>
    <source>
        <strain evidence="2">K16</strain>
        <tissue evidence="2">Leaf</tissue>
    </source>
</reference>
<dbReference type="PANTHER" id="PTHR48475">
    <property type="entry name" value="RIBONUCLEASE H"/>
    <property type="match status" value="1"/>
</dbReference>
<dbReference type="InterPro" id="IPR043502">
    <property type="entry name" value="DNA/RNA_pol_sf"/>
</dbReference>
<dbReference type="AlphaFoldDB" id="A0AAE1T7G2"/>
<reference evidence="2" key="2">
    <citation type="journal article" date="2024" name="Plant">
        <title>Genomic evolution and insights into agronomic trait innovations of Sesamum species.</title>
        <authorList>
            <person name="Miao H."/>
            <person name="Wang L."/>
            <person name="Qu L."/>
            <person name="Liu H."/>
            <person name="Sun Y."/>
            <person name="Le M."/>
            <person name="Wang Q."/>
            <person name="Wei S."/>
            <person name="Zheng Y."/>
            <person name="Lin W."/>
            <person name="Duan Y."/>
            <person name="Cao H."/>
            <person name="Xiong S."/>
            <person name="Wang X."/>
            <person name="Wei L."/>
            <person name="Li C."/>
            <person name="Ma Q."/>
            <person name="Ju M."/>
            <person name="Zhao R."/>
            <person name="Li G."/>
            <person name="Mu C."/>
            <person name="Tian Q."/>
            <person name="Mei H."/>
            <person name="Zhang T."/>
            <person name="Gao T."/>
            <person name="Zhang H."/>
        </authorList>
    </citation>
    <scope>NUCLEOTIDE SEQUENCE</scope>
    <source>
        <strain evidence="2">K16</strain>
    </source>
</reference>
<dbReference type="SUPFAM" id="SSF56672">
    <property type="entry name" value="DNA/RNA polymerases"/>
    <property type="match status" value="1"/>
</dbReference>